<dbReference type="AlphaFoldDB" id="A0A0J1IMD6"/>
<dbReference type="EMBL" id="LDPH01000004">
    <property type="protein sequence ID" value="KLV27151.1"/>
    <property type="molecule type" value="Genomic_DNA"/>
</dbReference>
<name>A0A0J1IMD6_NIACI</name>
<sequence>MKKIKDNYRDTLSIAANTTLVQYVKDGNYKKIAKRILKMGVKNNALSMAVTLVYFTRNVAKYHI</sequence>
<gene>
    <name evidence="1" type="ORF">ABW02_06380</name>
</gene>
<evidence type="ECO:0000313" key="2">
    <source>
        <dbReference type="Proteomes" id="UP000036045"/>
    </source>
</evidence>
<evidence type="ECO:0000313" key="1">
    <source>
        <dbReference type="EMBL" id="KLV27151.1"/>
    </source>
</evidence>
<dbReference type="Proteomes" id="UP000036045">
    <property type="component" value="Unassembled WGS sequence"/>
</dbReference>
<organism evidence="1 2">
    <name type="scientific">Niallia circulans</name>
    <name type="common">Bacillus circulans</name>
    <dbReference type="NCBI Taxonomy" id="1397"/>
    <lineage>
        <taxon>Bacteria</taxon>
        <taxon>Bacillati</taxon>
        <taxon>Bacillota</taxon>
        <taxon>Bacilli</taxon>
        <taxon>Bacillales</taxon>
        <taxon>Bacillaceae</taxon>
        <taxon>Niallia</taxon>
    </lineage>
</organism>
<reference evidence="1 2" key="1">
    <citation type="submission" date="2015-05" db="EMBL/GenBank/DDBJ databases">
        <title>Whole genome sequence and identification of bacterial endophytes from Costus igneus.</title>
        <authorList>
            <person name="Lee Y.P."/>
            <person name="Gan H.M."/>
            <person name="Eng W."/>
            <person name="Wheatley M.S."/>
            <person name="Caraballo A."/>
            <person name="Polter S."/>
            <person name="Savka M.A."/>
            <person name="Hudson A.O."/>
        </authorList>
    </citation>
    <scope>NUCLEOTIDE SEQUENCE [LARGE SCALE GENOMIC DNA]</scope>
    <source>
        <strain evidence="1 2">RIT379</strain>
    </source>
</reference>
<dbReference type="RefSeq" id="WP_047941115.1">
    <property type="nucleotide sequence ID" value="NZ_JAMAUJ010000002.1"/>
</dbReference>
<comment type="caution">
    <text evidence="1">The sequence shown here is derived from an EMBL/GenBank/DDBJ whole genome shotgun (WGS) entry which is preliminary data.</text>
</comment>
<proteinExistence type="predicted"/>
<accession>A0A0J1IMD6</accession>
<keyword evidence="2" id="KW-1185">Reference proteome</keyword>
<protein>
    <submittedName>
        <fullName evidence="1">Uncharacterized protein</fullName>
    </submittedName>
</protein>
<dbReference type="PATRIC" id="fig|1397.4.peg.3945"/>